<evidence type="ECO:0000313" key="3">
    <source>
        <dbReference type="Proteomes" id="UP001213000"/>
    </source>
</evidence>
<reference evidence="2" key="1">
    <citation type="submission" date="2022-07" db="EMBL/GenBank/DDBJ databases">
        <title>Genome Sequence of Leucocoprinus birnbaumii.</title>
        <authorList>
            <person name="Buettner E."/>
        </authorList>
    </citation>
    <scope>NUCLEOTIDE SEQUENCE</scope>
    <source>
        <strain evidence="2">VT141</strain>
    </source>
</reference>
<feature type="compositionally biased region" description="Polar residues" evidence="1">
    <location>
        <begin position="85"/>
        <end position="97"/>
    </location>
</feature>
<keyword evidence="3" id="KW-1185">Reference proteome</keyword>
<accession>A0AAD5VU88</accession>
<name>A0AAD5VU88_9AGAR</name>
<dbReference type="EMBL" id="JANIEX010000264">
    <property type="protein sequence ID" value="KAJ3569899.1"/>
    <property type="molecule type" value="Genomic_DNA"/>
</dbReference>
<organism evidence="2 3">
    <name type="scientific">Leucocoprinus birnbaumii</name>
    <dbReference type="NCBI Taxonomy" id="56174"/>
    <lineage>
        <taxon>Eukaryota</taxon>
        <taxon>Fungi</taxon>
        <taxon>Dikarya</taxon>
        <taxon>Basidiomycota</taxon>
        <taxon>Agaricomycotina</taxon>
        <taxon>Agaricomycetes</taxon>
        <taxon>Agaricomycetidae</taxon>
        <taxon>Agaricales</taxon>
        <taxon>Agaricineae</taxon>
        <taxon>Agaricaceae</taxon>
        <taxon>Leucocoprinus</taxon>
    </lineage>
</organism>
<evidence type="ECO:0000256" key="1">
    <source>
        <dbReference type="SAM" id="MobiDB-lite"/>
    </source>
</evidence>
<evidence type="ECO:0000313" key="2">
    <source>
        <dbReference type="EMBL" id="KAJ3569899.1"/>
    </source>
</evidence>
<proteinExistence type="predicted"/>
<sequence length="156" mass="17713">MSHKSNPSGRVLQPEIPLLSTYAENPPKRVPSPLTLAPMESTLDNGTGPKGFWPFKRQNSHRTGPKHASVKRGGPRAPPLERSMSEPNSPTEPSSGSFHAREGSESRVSYIIEAHKLLEESKVRFDENRKAWEDFHERYRKYEIIYSLFSLETIDP</sequence>
<feature type="region of interest" description="Disordered" evidence="1">
    <location>
        <begin position="1"/>
        <end position="104"/>
    </location>
</feature>
<dbReference type="Proteomes" id="UP001213000">
    <property type="component" value="Unassembled WGS sequence"/>
</dbReference>
<protein>
    <submittedName>
        <fullName evidence="2">Uncharacterized protein</fullName>
    </submittedName>
</protein>
<gene>
    <name evidence="2" type="ORF">NP233_g4750</name>
</gene>
<dbReference type="AlphaFoldDB" id="A0AAD5VU88"/>
<feature type="compositionally biased region" description="Basic residues" evidence="1">
    <location>
        <begin position="58"/>
        <end position="74"/>
    </location>
</feature>
<comment type="caution">
    <text evidence="2">The sequence shown here is derived from an EMBL/GenBank/DDBJ whole genome shotgun (WGS) entry which is preliminary data.</text>
</comment>